<protein>
    <submittedName>
        <fullName evidence="5">KipI family sensor histidine kinase inhibitor</fullName>
    </submittedName>
</protein>
<dbReference type="InterPro" id="IPR029000">
    <property type="entry name" value="Cyclophilin-like_dom_sf"/>
</dbReference>
<dbReference type="RefSeq" id="WP_184731365.1">
    <property type="nucleotide sequence ID" value="NZ_JACHIW010000002.1"/>
</dbReference>
<dbReference type="GO" id="GO:0005524">
    <property type="term" value="F:ATP binding"/>
    <property type="evidence" value="ECO:0007669"/>
    <property type="project" value="UniProtKB-KW"/>
</dbReference>
<sequence>MTGIQIPAKIDISPCGDAALRVTVDGADTDEVWTTVHRLAARLNGGGLPGTVSAVPTYDAVLVEFDPYHTTADAVALHIRSWDSATDAAERVRSRVIDVPVLFGGAAGPDLEWVASLVDEPVARVIDIVCSREHLIRCLGGPAASAMTDGPDFRVPIPRLAIPRLRVPPGAISVAGSQTVIGPVAAPSGWRQIGRTPLTILQTEDDNVVPYRPGDRVRFFPVDERAYAALLGTPMRYRDDV</sequence>
<evidence type="ECO:0000259" key="4">
    <source>
        <dbReference type="SMART" id="SM00796"/>
    </source>
</evidence>
<dbReference type="AlphaFoldDB" id="A0A840QJF1"/>
<evidence type="ECO:0000256" key="2">
    <source>
        <dbReference type="ARBA" id="ARBA00022801"/>
    </source>
</evidence>
<proteinExistence type="predicted"/>
<evidence type="ECO:0000313" key="5">
    <source>
        <dbReference type="EMBL" id="MBB5159129.1"/>
    </source>
</evidence>
<comment type="caution">
    <text evidence="5">The sequence shown here is derived from an EMBL/GenBank/DDBJ whole genome shotgun (WGS) entry which is preliminary data.</text>
</comment>
<feature type="domain" description="Carboxyltransferase" evidence="4">
    <location>
        <begin position="10"/>
        <end position="211"/>
    </location>
</feature>
<dbReference type="InterPro" id="IPR003833">
    <property type="entry name" value="CT_C_D"/>
</dbReference>
<evidence type="ECO:0000256" key="1">
    <source>
        <dbReference type="ARBA" id="ARBA00022741"/>
    </source>
</evidence>
<dbReference type="Gene3D" id="3.30.1360.40">
    <property type="match status" value="1"/>
</dbReference>
<dbReference type="Proteomes" id="UP000584374">
    <property type="component" value="Unassembled WGS sequence"/>
</dbReference>
<dbReference type="SUPFAM" id="SSF50891">
    <property type="entry name" value="Cyclophilin-like"/>
    <property type="match status" value="1"/>
</dbReference>
<gene>
    <name evidence="5" type="ORF">BJ970_006728</name>
</gene>
<keyword evidence="3" id="KW-0067">ATP-binding</keyword>
<evidence type="ECO:0000313" key="6">
    <source>
        <dbReference type="Proteomes" id="UP000584374"/>
    </source>
</evidence>
<dbReference type="Pfam" id="PF02682">
    <property type="entry name" value="CT_C_D"/>
    <property type="match status" value="1"/>
</dbReference>
<dbReference type="PANTHER" id="PTHR34698">
    <property type="entry name" value="5-OXOPROLINASE SUBUNIT B"/>
    <property type="match status" value="1"/>
</dbReference>
<keyword evidence="6" id="KW-1185">Reference proteome</keyword>
<organism evidence="5 6">
    <name type="scientific">Saccharopolyspora phatthalungensis</name>
    <dbReference type="NCBI Taxonomy" id="664693"/>
    <lineage>
        <taxon>Bacteria</taxon>
        <taxon>Bacillati</taxon>
        <taxon>Actinomycetota</taxon>
        <taxon>Actinomycetes</taxon>
        <taxon>Pseudonocardiales</taxon>
        <taxon>Pseudonocardiaceae</taxon>
        <taxon>Saccharopolyspora</taxon>
    </lineage>
</organism>
<dbReference type="EMBL" id="JACHIW010000002">
    <property type="protein sequence ID" value="MBB5159129.1"/>
    <property type="molecule type" value="Genomic_DNA"/>
</dbReference>
<keyword evidence="2" id="KW-0378">Hydrolase</keyword>
<dbReference type="SUPFAM" id="SSF160467">
    <property type="entry name" value="PH0987 N-terminal domain-like"/>
    <property type="match status" value="1"/>
</dbReference>
<dbReference type="InterPro" id="IPR010016">
    <property type="entry name" value="PxpB"/>
</dbReference>
<dbReference type="PANTHER" id="PTHR34698:SF2">
    <property type="entry name" value="5-OXOPROLINASE SUBUNIT B"/>
    <property type="match status" value="1"/>
</dbReference>
<dbReference type="Gene3D" id="2.40.100.10">
    <property type="entry name" value="Cyclophilin-like"/>
    <property type="match status" value="1"/>
</dbReference>
<reference evidence="5 6" key="1">
    <citation type="submission" date="2020-08" db="EMBL/GenBank/DDBJ databases">
        <title>Sequencing the genomes of 1000 actinobacteria strains.</title>
        <authorList>
            <person name="Klenk H.-P."/>
        </authorList>
    </citation>
    <scope>NUCLEOTIDE SEQUENCE [LARGE SCALE GENOMIC DNA]</scope>
    <source>
        <strain evidence="5 6">DSM 45584</strain>
    </source>
</reference>
<keyword evidence="1" id="KW-0547">Nucleotide-binding</keyword>
<name>A0A840QJF1_9PSEU</name>
<dbReference type="GO" id="GO:0016787">
    <property type="term" value="F:hydrolase activity"/>
    <property type="evidence" value="ECO:0007669"/>
    <property type="project" value="UniProtKB-KW"/>
</dbReference>
<evidence type="ECO:0000256" key="3">
    <source>
        <dbReference type="ARBA" id="ARBA00022840"/>
    </source>
</evidence>
<accession>A0A840QJF1</accession>
<dbReference type="SMART" id="SM00796">
    <property type="entry name" value="AHS1"/>
    <property type="match status" value="1"/>
</dbReference>